<keyword evidence="3 4" id="KW-0732">Signal</keyword>
<keyword evidence="7" id="KW-1185">Reference proteome</keyword>
<comment type="subcellular location">
    <subcellularLocation>
        <location evidence="1">Secreted</location>
    </subcellularLocation>
</comment>
<dbReference type="PANTHER" id="PTHR47763">
    <property type="entry name" value="ALPHA-PROTEIN KINASE VWKA"/>
    <property type="match status" value="1"/>
</dbReference>
<dbReference type="SMART" id="SM00327">
    <property type="entry name" value="VWA"/>
    <property type="match status" value="1"/>
</dbReference>
<evidence type="ECO:0000259" key="5">
    <source>
        <dbReference type="PROSITE" id="PS50234"/>
    </source>
</evidence>
<sequence length="484" mass="54130">MKTLLKIFFLFAISVQIQAQDLRLISGKVTAASDNSPLPGATVIIKGTLKGASTNWEGLYQIKAKPTDTLVFSYVGFRSQEKKVGSLSEISVTLEDDISTLDEIVVTGYAVTKKASITGSVVSVKSESVASKISGKVRGVKVGKEEPQSGLLTAGEINDLEKWNEWKENLKKEEYKTIQQNWNFYLENKIQVSVNDKKGKPLNNIKVSLFNESNQLIMTARTDFTGEVTLFKDLNYKSEDDFYTIQIQQKNKVLGKKITNTYQRIAFVLDEQSQTNDIDVMFTIDATGSMGDEIDYLKSELKNIISRLDESIDDKRVALTFYRDFGDAYVVKDFDFNSNIDAVKDILSKQSADGGGDYEEAVEEALKVSMSKNWNIYAKTKLMFLLLDAPPHFTEKNVAIIKEQIKLAQEKGIKIIPIVASGANKNVEFLMRFFSVSTNGTYVFITDDSGIGNPHLKPSTDDYKVEKLNDLIVRLIEKYSGVVS</sequence>
<dbReference type="Pfam" id="PF13715">
    <property type="entry name" value="CarbopepD_reg_2"/>
    <property type="match status" value="1"/>
</dbReference>
<feature type="signal peptide" evidence="4">
    <location>
        <begin position="1"/>
        <end position="19"/>
    </location>
</feature>
<dbReference type="KEGG" id="fek:C1H87_23065"/>
<dbReference type="PROSITE" id="PS50234">
    <property type="entry name" value="VWFA"/>
    <property type="match status" value="1"/>
</dbReference>
<accession>A0A2K9PWI7</accession>
<dbReference type="RefSeq" id="WP_102758084.1">
    <property type="nucleotide sequence ID" value="NZ_CP025791.1"/>
</dbReference>
<evidence type="ECO:0000256" key="4">
    <source>
        <dbReference type="SAM" id="SignalP"/>
    </source>
</evidence>
<evidence type="ECO:0000256" key="2">
    <source>
        <dbReference type="ARBA" id="ARBA00022525"/>
    </source>
</evidence>
<dbReference type="CDD" id="cd00198">
    <property type="entry name" value="vWFA"/>
    <property type="match status" value="1"/>
</dbReference>
<dbReference type="InterPro" id="IPR052969">
    <property type="entry name" value="Thr-specific_kinase-like"/>
</dbReference>
<dbReference type="InterPro" id="IPR056861">
    <property type="entry name" value="HMCN1-like_VWA"/>
</dbReference>
<dbReference type="Proteomes" id="UP000235826">
    <property type="component" value="Chromosome"/>
</dbReference>
<evidence type="ECO:0000256" key="3">
    <source>
        <dbReference type="ARBA" id="ARBA00022729"/>
    </source>
</evidence>
<dbReference type="Gene3D" id="3.40.50.410">
    <property type="entry name" value="von Willebrand factor, type A domain"/>
    <property type="match status" value="1"/>
</dbReference>
<keyword evidence="2" id="KW-0964">Secreted</keyword>
<protein>
    <recommendedName>
        <fullName evidence="5">VWFA domain-containing protein</fullName>
    </recommendedName>
</protein>
<feature type="chain" id="PRO_5014804597" description="VWFA domain-containing protein" evidence="4">
    <location>
        <begin position="20"/>
        <end position="484"/>
    </location>
</feature>
<gene>
    <name evidence="6" type="ORF">C1H87_23065</name>
</gene>
<dbReference type="OrthoDB" id="9805121at2"/>
<dbReference type="EMBL" id="CP025791">
    <property type="protein sequence ID" value="AUP81442.1"/>
    <property type="molecule type" value="Genomic_DNA"/>
</dbReference>
<name>A0A2K9PWI7_9FLAO</name>
<dbReference type="AlphaFoldDB" id="A0A2K9PWI7"/>
<dbReference type="GO" id="GO:0004674">
    <property type="term" value="F:protein serine/threonine kinase activity"/>
    <property type="evidence" value="ECO:0007669"/>
    <property type="project" value="TreeGrafter"/>
</dbReference>
<dbReference type="InterPro" id="IPR008969">
    <property type="entry name" value="CarboxyPept-like_regulatory"/>
</dbReference>
<dbReference type="Gene3D" id="2.60.40.1120">
    <property type="entry name" value="Carboxypeptidase-like, regulatory domain"/>
    <property type="match status" value="1"/>
</dbReference>
<dbReference type="SUPFAM" id="SSF49464">
    <property type="entry name" value="Carboxypeptidase regulatory domain-like"/>
    <property type="match status" value="1"/>
</dbReference>
<dbReference type="PANTHER" id="PTHR47763:SF1">
    <property type="entry name" value="DUF659 DOMAIN-CONTAINING PROTEIN"/>
    <property type="match status" value="1"/>
</dbReference>
<proteinExistence type="predicted"/>
<dbReference type="SUPFAM" id="SSF53300">
    <property type="entry name" value="vWA-like"/>
    <property type="match status" value="1"/>
</dbReference>
<dbReference type="InterPro" id="IPR002035">
    <property type="entry name" value="VWF_A"/>
</dbReference>
<evidence type="ECO:0000256" key="1">
    <source>
        <dbReference type="ARBA" id="ARBA00004613"/>
    </source>
</evidence>
<evidence type="ECO:0000313" key="7">
    <source>
        <dbReference type="Proteomes" id="UP000235826"/>
    </source>
</evidence>
<dbReference type="GO" id="GO:0005737">
    <property type="term" value="C:cytoplasm"/>
    <property type="evidence" value="ECO:0007669"/>
    <property type="project" value="TreeGrafter"/>
</dbReference>
<feature type="domain" description="VWFA" evidence="5">
    <location>
        <begin position="279"/>
        <end position="468"/>
    </location>
</feature>
<evidence type="ECO:0000313" key="6">
    <source>
        <dbReference type="EMBL" id="AUP81442.1"/>
    </source>
</evidence>
<dbReference type="InterPro" id="IPR036465">
    <property type="entry name" value="vWFA_dom_sf"/>
</dbReference>
<organism evidence="6 7">
    <name type="scientific">Flavivirga eckloniae</name>
    <dbReference type="NCBI Taxonomy" id="1803846"/>
    <lineage>
        <taxon>Bacteria</taxon>
        <taxon>Pseudomonadati</taxon>
        <taxon>Bacteroidota</taxon>
        <taxon>Flavobacteriia</taxon>
        <taxon>Flavobacteriales</taxon>
        <taxon>Flavobacteriaceae</taxon>
        <taxon>Flavivirga</taxon>
    </lineage>
</organism>
<dbReference type="Pfam" id="PF25106">
    <property type="entry name" value="VWA_4"/>
    <property type="match status" value="1"/>
</dbReference>
<reference evidence="6 7" key="1">
    <citation type="submission" date="2018-01" db="EMBL/GenBank/DDBJ databases">
        <title>Complete genome sequence of Flavivirga eckloniae ECD14 isolated from seaweed Ecklonia cava.</title>
        <authorList>
            <person name="Lee J.H."/>
            <person name="Baik K.S."/>
            <person name="Seong C.N."/>
        </authorList>
    </citation>
    <scope>NUCLEOTIDE SEQUENCE [LARGE SCALE GENOMIC DNA]</scope>
    <source>
        <strain evidence="6 7">ECD14</strain>
    </source>
</reference>